<accession>C6E2C6</accession>
<proteinExistence type="predicted"/>
<reference evidence="3" key="1">
    <citation type="submission" date="2009-07" db="EMBL/GenBank/DDBJ databases">
        <title>Complete sequence of Geobacter sp. M21.</title>
        <authorList>
            <consortium name="US DOE Joint Genome Institute"/>
            <person name="Lucas S."/>
            <person name="Copeland A."/>
            <person name="Lapidus A."/>
            <person name="Glavina del Rio T."/>
            <person name="Dalin E."/>
            <person name="Tice H."/>
            <person name="Bruce D."/>
            <person name="Goodwin L."/>
            <person name="Pitluck S."/>
            <person name="Saunders E."/>
            <person name="Brettin T."/>
            <person name="Detter J.C."/>
            <person name="Han C."/>
            <person name="Larimer F."/>
            <person name="Land M."/>
            <person name="Hauser L."/>
            <person name="Kyrpides N."/>
            <person name="Ovchinnikova G."/>
            <person name="Lovley D."/>
        </authorList>
    </citation>
    <scope>NUCLEOTIDE SEQUENCE [LARGE SCALE GENOMIC DNA]</scope>
    <source>
        <strain evidence="3">M21</strain>
    </source>
</reference>
<evidence type="ECO:0000313" key="3">
    <source>
        <dbReference type="EMBL" id="ACT17072.1"/>
    </source>
</evidence>
<dbReference type="HOGENOM" id="CLU_036299_0_0_7"/>
<feature type="domain" description="Zorya protein ZorC EH" evidence="2">
    <location>
        <begin position="99"/>
        <end position="448"/>
    </location>
</feature>
<name>C6E2C6_GEOSM</name>
<evidence type="ECO:0000256" key="1">
    <source>
        <dbReference type="SAM" id="MobiDB-lite"/>
    </source>
</evidence>
<dbReference type="EMBL" id="CP001661">
    <property type="protein sequence ID" value="ACT17072.1"/>
    <property type="molecule type" value="Genomic_DNA"/>
</dbReference>
<dbReference type="InterPro" id="IPR028943">
    <property type="entry name" value="ZorC_EH_Signature_dom"/>
</dbReference>
<dbReference type="Pfam" id="PF15611">
    <property type="entry name" value="EH_Signature"/>
    <property type="match status" value="1"/>
</dbReference>
<dbReference type="eggNOG" id="ENOG5030KNW">
    <property type="taxonomic scope" value="Bacteria"/>
</dbReference>
<dbReference type="KEGG" id="gem:GM21_1009"/>
<dbReference type="OrthoDB" id="3035290at2"/>
<feature type="region of interest" description="Disordered" evidence="1">
    <location>
        <begin position="463"/>
        <end position="495"/>
    </location>
</feature>
<gene>
    <name evidence="3" type="ordered locus">GM21_1009</name>
</gene>
<dbReference type="STRING" id="443144.GM21_1009"/>
<protein>
    <recommendedName>
        <fullName evidence="2">Zorya protein ZorC EH domain-containing protein</fullName>
    </recommendedName>
</protein>
<evidence type="ECO:0000259" key="2">
    <source>
        <dbReference type="Pfam" id="PF15611"/>
    </source>
</evidence>
<sequence>MIQLLRDRITATVAISFQQGSLGSTDHMSKTLAAVRRNFDNLGGPPVQGRTIADAVSSFRATGKLLSFSNAKYVCIGVSHELPDGWRLIEDEGIFSTLIDEVRLTALRPRLFLRCYQGLLYNYFNVYTKSSSESCAGNWLALNNFLKTDLKQVQQTAIPPTWLKMLTANENLLEDNPCRKYGNILAEGGQKEFRGICEAVGILSGSWLLEEAVFSQVEAICTYDDSPFAEKLDEMLLLLVGQGNVSYSKRLIVRCLAALAIRYSRCREHPDHSILRDTLIKHIGNPWLDKTAWDVSVNDEPARIMVDSWLKRHLIHAFFTLLSEDGATDQRRLDYWLRYYERINDLWFVLGRDARKNSSSDFVKIRALARDHLLYLDGGGASNNAFIMKIGDKYAVEFGLTGNACYIFNEDRLPFDPTRMQRTYNVTDLKSKSHGKQMIHSDGHQRWESIFDDYLSPRIGWRPGTPVQQPSHTRAHASYDRLSNQHVQPPKVNGPLSAEGYREVWQMAADRFYGMTDKRSSGGGLWVDAPNNIAFVSSILTKHGFNFRQDKGWYRE</sequence>
<organism evidence="3">
    <name type="scientific">Geobacter sp. (strain M21)</name>
    <dbReference type="NCBI Taxonomy" id="443144"/>
    <lineage>
        <taxon>Bacteria</taxon>
        <taxon>Pseudomonadati</taxon>
        <taxon>Thermodesulfobacteriota</taxon>
        <taxon>Desulfuromonadia</taxon>
        <taxon>Geobacterales</taxon>
        <taxon>Geobacteraceae</taxon>
        <taxon>Geobacter</taxon>
    </lineage>
</organism>
<dbReference type="AlphaFoldDB" id="C6E2C6"/>